<dbReference type="InterPro" id="IPR029058">
    <property type="entry name" value="AB_hydrolase_fold"/>
</dbReference>
<comment type="caution">
    <text evidence="3">The sequence shown here is derived from an EMBL/GenBank/DDBJ whole genome shotgun (WGS) entry which is preliminary data.</text>
</comment>
<keyword evidence="1" id="KW-0732">Signal</keyword>
<evidence type="ECO:0000313" key="3">
    <source>
        <dbReference type="EMBL" id="MBE1554829.1"/>
    </source>
</evidence>
<evidence type="ECO:0000313" key="4">
    <source>
        <dbReference type="Proteomes" id="UP000658225"/>
    </source>
</evidence>
<feature type="domain" description="Serine aminopeptidase S33" evidence="2">
    <location>
        <begin position="194"/>
        <end position="287"/>
    </location>
</feature>
<dbReference type="PROSITE" id="PS51257">
    <property type="entry name" value="PROKAR_LIPOPROTEIN"/>
    <property type="match status" value="1"/>
</dbReference>
<dbReference type="SUPFAM" id="SSF53474">
    <property type="entry name" value="alpha/beta-Hydrolases"/>
    <property type="match status" value="1"/>
</dbReference>
<dbReference type="Proteomes" id="UP000658225">
    <property type="component" value="Unassembled WGS sequence"/>
</dbReference>
<gene>
    <name evidence="3" type="ORF">H4683_001907</name>
</gene>
<dbReference type="PANTHER" id="PTHR43265:SF1">
    <property type="entry name" value="ESTERASE ESTD"/>
    <property type="match status" value="1"/>
</dbReference>
<dbReference type="InterPro" id="IPR022742">
    <property type="entry name" value="Hydrolase_4"/>
</dbReference>
<feature type="chain" id="PRO_5039424520" evidence="1">
    <location>
        <begin position="20"/>
        <end position="433"/>
    </location>
</feature>
<reference evidence="3" key="1">
    <citation type="submission" date="2020-10" db="EMBL/GenBank/DDBJ databases">
        <title>Genomic Encyclopedia of Type Strains, Phase IV (KMG-IV): sequencing the most valuable type-strain genomes for metagenomic binning, comparative biology and taxonomic classification.</title>
        <authorList>
            <person name="Goeker M."/>
        </authorList>
    </citation>
    <scope>NUCLEOTIDE SEQUENCE</scope>
    <source>
        <strain evidence="3">DSM 13886</strain>
    </source>
</reference>
<feature type="signal peptide" evidence="1">
    <location>
        <begin position="1"/>
        <end position="19"/>
    </location>
</feature>
<proteinExistence type="predicted"/>
<name>A0A927MNS4_9BACL</name>
<dbReference type="PANTHER" id="PTHR43265">
    <property type="entry name" value="ESTERASE ESTD"/>
    <property type="match status" value="1"/>
</dbReference>
<evidence type="ECO:0000259" key="2">
    <source>
        <dbReference type="Pfam" id="PF12146"/>
    </source>
</evidence>
<sequence>MKKTMIVVSLLASTFLVFAGCSKKKEENPEAKVEQSDSLESIEGVWEGSIQIPNQPLLIILTFEEKSGRINIPVQGLNDFPLTSVTLNDLDLYFDMNIQGQQITFDGEIEQEKITGTFTQSGQSFPFELVKGKEDVAEKGDLMQVKAKDGTMYGQLEMPQGEGPFPLMIIIAGSGPTDQDGNSLGLPGKNNSLKMIAANLATEGVASIRYDKRGIGKNMPLGGKEEDLYFDHYIEDAAAWVQLAKKDERFSKIGIIGHSEGSLIGMIAAKKSDADVFVSIAGAGRPIDQVLLEQLEAQLPVNLLDESKTILGKLKQGEAVQTISPELQSIFRPSVQPYLISWLHYDPVEQLQKLDLPVLIVQGSRDVQVPASDAKLVHRAKKDTELLIIENMNHILKDAPEDREGNIATYTNPDLPLAKGLMDGIISFFNGNI</sequence>
<accession>A0A927MNS4</accession>
<dbReference type="AlphaFoldDB" id="A0A927MNS4"/>
<keyword evidence="4" id="KW-1185">Reference proteome</keyword>
<evidence type="ECO:0000256" key="1">
    <source>
        <dbReference type="SAM" id="SignalP"/>
    </source>
</evidence>
<dbReference type="InterPro" id="IPR053145">
    <property type="entry name" value="AB_hydrolase_Est10"/>
</dbReference>
<dbReference type="Pfam" id="PF12146">
    <property type="entry name" value="Hydrolase_4"/>
    <property type="match status" value="1"/>
</dbReference>
<organism evidence="3 4">
    <name type="scientific">Sporosarcina limicola</name>
    <dbReference type="NCBI Taxonomy" id="34101"/>
    <lineage>
        <taxon>Bacteria</taxon>
        <taxon>Bacillati</taxon>
        <taxon>Bacillota</taxon>
        <taxon>Bacilli</taxon>
        <taxon>Bacillales</taxon>
        <taxon>Caryophanaceae</taxon>
        <taxon>Sporosarcina</taxon>
    </lineage>
</organism>
<dbReference type="RefSeq" id="WP_225942011.1">
    <property type="nucleotide sequence ID" value="NZ_JADBEL010000009.1"/>
</dbReference>
<protein>
    <submittedName>
        <fullName evidence="3">Pimeloyl-ACP methyl ester carboxylesterase</fullName>
    </submittedName>
</protein>
<dbReference type="EMBL" id="JADBEL010000009">
    <property type="protein sequence ID" value="MBE1554829.1"/>
    <property type="molecule type" value="Genomic_DNA"/>
</dbReference>
<dbReference type="GO" id="GO:0052689">
    <property type="term" value="F:carboxylic ester hydrolase activity"/>
    <property type="evidence" value="ECO:0007669"/>
    <property type="project" value="TreeGrafter"/>
</dbReference>
<dbReference type="Gene3D" id="3.40.50.1820">
    <property type="entry name" value="alpha/beta hydrolase"/>
    <property type="match status" value="1"/>
</dbReference>